<sequence length="97" mass="10349">DLNAKFEECSNNSSNRVNAASSMVPTVGHNFINSTNIFSVAGPSNTAISPINEQSFIDAFTSSHDPAMPELKELTYSDDKDVVGAEADINNLESSIP</sequence>
<accession>A0A699WX72</accession>
<feature type="non-terminal residue" evidence="1">
    <location>
        <position position="97"/>
    </location>
</feature>
<proteinExistence type="predicted"/>
<protein>
    <submittedName>
        <fullName evidence="1">Uncharacterized protein</fullName>
    </submittedName>
</protein>
<gene>
    <name evidence="1" type="ORF">Tci_922117</name>
</gene>
<dbReference type="AlphaFoldDB" id="A0A699WX72"/>
<feature type="non-terminal residue" evidence="1">
    <location>
        <position position="1"/>
    </location>
</feature>
<name>A0A699WX72_TANCI</name>
<dbReference type="EMBL" id="BKCJ011753250">
    <property type="protein sequence ID" value="GFD50148.1"/>
    <property type="molecule type" value="Genomic_DNA"/>
</dbReference>
<reference evidence="1" key="1">
    <citation type="journal article" date="2019" name="Sci. Rep.">
        <title>Draft genome of Tanacetum cinerariifolium, the natural source of mosquito coil.</title>
        <authorList>
            <person name="Yamashiro T."/>
            <person name="Shiraishi A."/>
            <person name="Satake H."/>
            <person name="Nakayama K."/>
        </authorList>
    </citation>
    <scope>NUCLEOTIDE SEQUENCE</scope>
</reference>
<evidence type="ECO:0000313" key="1">
    <source>
        <dbReference type="EMBL" id="GFD50148.1"/>
    </source>
</evidence>
<comment type="caution">
    <text evidence="1">The sequence shown here is derived from an EMBL/GenBank/DDBJ whole genome shotgun (WGS) entry which is preliminary data.</text>
</comment>
<organism evidence="1">
    <name type="scientific">Tanacetum cinerariifolium</name>
    <name type="common">Dalmatian daisy</name>
    <name type="synonym">Chrysanthemum cinerariifolium</name>
    <dbReference type="NCBI Taxonomy" id="118510"/>
    <lineage>
        <taxon>Eukaryota</taxon>
        <taxon>Viridiplantae</taxon>
        <taxon>Streptophyta</taxon>
        <taxon>Embryophyta</taxon>
        <taxon>Tracheophyta</taxon>
        <taxon>Spermatophyta</taxon>
        <taxon>Magnoliopsida</taxon>
        <taxon>eudicotyledons</taxon>
        <taxon>Gunneridae</taxon>
        <taxon>Pentapetalae</taxon>
        <taxon>asterids</taxon>
        <taxon>campanulids</taxon>
        <taxon>Asterales</taxon>
        <taxon>Asteraceae</taxon>
        <taxon>Asteroideae</taxon>
        <taxon>Anthemideae</taxon>
        <taxon>Anthemidinae</taxon>
        <taxon>Tanacetum</taxon>
    </lineage>
</organism>